<dbReference type="InterPro" id="IPR011701">
    <property type="entry name" value="MFS"/>
</dbReference>
<evidence type="ECO:0000256" key="4">
    <source>
        <dbReference type="SAM" id="MobiDB-lite"/>
    </source>
</evidence>
<gene>
    <name evidence="7" type="ORF">mvi_60210</name>
</gene>
<evidence type="ECO:0000313" key="8">
    <source>
        <dbReference type="Proteomes" id="UP000663508"/>
    </source>
</evidence>
<keyword evidence="1 5" id="KW-0812">Transmembrane</keyword>
<feature type="transmembrane region" description="Helical" evidence="5">
    <location>
        <begin position="249"/>
        <end position="268"/>
    </location>
</feature>
<feature type="transmembrane region" description="Helical" evidence="5">
    <location>
        <begin position="69"/>
        <end position="89"/>
    </location>
</feature>
<dbReference type="KEGG" id="mind:mvi_60210"/>
<dbReference type="PANTHER" id="PTHR23539">
    <property type="entry name" value="MFS TRANSPORTER"/>
    <property type="match status" value="1"/>
</dbReference>
<feature type="transmembrane region" description="Helical" evidence="5">
    <location>
        <begin position="339"/>
        <end position="363"/>
    </location>
</feature>
<evidence type="ECO:0000256" key="5">
    <source>
        <dbReference type="SAM" id="Phobius"/>
    </source>
</evidence>
<organism evidence="7 8">
    <name type="scientific">Methylobacterium indicum</name>
    <dbReference type="NCBI Taxonomy" id="1775910"/>
    <lineage>
        <taxon>Bacteria</taxon>
        <taxon>Pseudomonadati</taxon>
        <taxon>Pseudomonadota</taxon>
        <taxon>Alphaproteobacteria</taxon>
        <taxon>Hyphomicrobiales</taxon>
        <taxon>Methylobacteriaceae</taxon>
        <taxon>Methylobacterium</taxon>
    </lineage>
</organism>
<feature type="region of interest" description="Disordered" evidence="4">
    <location>
        <begin position="397"/>
        <end position="443"/>
    </location>
</feature>
<dbReference type="GO" id="GO:0022857">
    <property type="term" value="F:transmembrane transporter activity"/>
    <property type="evidence" value="ECO:0007669"/>
    <property type="project" value="InterPro"/>
</dbReference>
<proteinExistence type="predicted"/>
<evidence type="ECO:0000259" key="6">
    <source>
        <dbReference type="PROSITE" id="PS50850"/>
    </source>
</evidence>
<dbReference type="InterPro" id="IPR020846">
    <property type="entry name" value="MFS_dom"/>
</dbReference>
<dbReference type="EMBL" id="AP024145">
    <property type="protein sequence ID" value="BCM87560.1"/>
    <property type="molecule type" value="Genomic_DNA"/>
</dbReference>
<dbReference type="PROSITE" id="PS50850">
    <property type="entry name" value="MFS"/>
    <property type="match status" value="1"/>
</dbReference>
<feature type="transmembrane region" description="Helical" evidence="5">
    <location>
        <begin position="42"/>
        <end position="62"/>
    </location>
</feature>
<accession>A0A8H9CAL1</accession>
<dbReference type="RefSeq" id="WP_207180706.1">
    <property type="nucleotide sequence ID" value="NZ_AP024145.1"/>
</dbReference>
<dbReference type="Pfam" id="PF07690">
    <property type="entry name" value="MFS_1"/>
    <property type="match status" value="1"/>
</dbReference>
<evidence type="ECO:0000256" key="2">
    <source>
        <dbReference type="ARBA" id="ARBA00022989"/>
    </source>
</evidence>
<dbReference type="AlphaFoldDB" id="A0A8H9CAL1"/>
<evidence type="ECO:0000256" key="1">
    <source>
        <dbReference type="ARBA" id="ARBA00022692"/>
    </source>
</evidence>
<reference evidence="7" key="1">
    <citation type="submission" date="2020-11" db="EMBL/GenBank/DDBJ databases">
        <title>Complete genome sequence of a novel pathogenic Methylobacterium strain isolated from rice in Vietnam.</title>
        <authorList>
            <person name="Lai K."/>
            <person name="Okazaki S."/>
            <person name="Higashi K."/>
            <person name="Mori H."/>
            <person name="Toyoda A."/>
            <person name="Kurokawa K."/>
        </authorList>
    </citation>
    <scope>NUCLEOTIDE SEQUENCE</scope>
    <source>
        <strain evidence="7">VL1</strain>
    </source>
</reference>
<feature type="domain" description="Major facilitator superfamily (MFS) profile" evidence="6">
    <location>
        <begin position="213"/>
        <end position="443"/>
    </location>
</feature>
<keyword evidence="3 5" id="KW-0472">Membrane</keyword>
<dbReference type="InterPro" id="IPR036259">
    <property type="entry name" value="MFS_trans_sf"/>
</dbReference>
<dbReference type="Gene3D" id="1.20.1250.20">
    <property type="entry name" value="MFS general substrate transporter like domains"/>
    <property type="match status" value="2"/>
</dbReference>
<feature type="transmembrane region" description="Helical" evidence="5">
    <location>
        <begin position="214"/>
        <end position="237"/>
    </location>
</feature>
<protein>
    <submittedName>
        <fullName evidence="7">MFS transporter</fullName>
    </submittedName>
</protein>
<name>A0A8H9CAL1_9HYPH</name>
<feature type="transmembrane region" description="Helical" evidence="5">
    <location>
        <begin position="304"/>
        <end position="327"/>
    </location>
</feature>
<dbReference type="Proteomes" id="UP000663508">
    <property type="component" value="Chromosome"/>
</dbReference>
<feature type="transmembrane region" description="Helical" evidence="5">
    <location>
        <begin position="95"/>
        <end position="122"/>
    </location>
</feature>
<feature type="compositionally biased region" description="Acidic residues" evidence="4">
    <location>
        <begin position="411"/>
        <end position="428"/>
    </location>
</feature>
<dbReference type="PANTHER" id="PTHR23539:SF1">
    <property type="entry name" value="MAJOR FACILITATOR SUPERFAMILY (MFS) PROFILE DOMAIN-CONTAINING PROTEIN"/>
    <property type="match status" value="1"/>
</dbReference>
<keyword evidence="2 5" id="KW-1133">Transmembrane helix</keyword>
<feature type="transmembrane region" description="Helical" evidence="5">
    <location>
        <begin position="134"/>
        <end position="153"/>
    </location>
</feature>
<sequence length="443" mass="45148">MTPTTHLALINAFVGDIQGGLGPFLGTWLAQAAKWGPSEVGLVTTIVGFATLALSGPLGALVDRFGRPRMLIAAACAAILLGTLLLLPARAFMTVLAAQFIAAAGGTLVVPAVTALTLGMVGKQAFPKQQGRNQAWNHVGILGAALAISFGTPVMGPSIAFWVLGGLSACAIAAALTTPRSAYNGRRAVGWKEDDPDDKPERSGILKVLSDRRLLILSAALALFNLANGSMLSLLGQKLVAAGEDGTGWTARYVIVAQGVMIPVALFAGSLADRRGRRQLLLVACAVLPARALLSAFLSDPYWLILAEVLDGVASGVIGVAVPVVVADLTWGSGRTQTALGTVAAVQGVGGALSGWVGGLLALHLGWTWAFLALAVPAGLALMMALWLEETCAPGGQDGAGAACSQSNPPEGDDEPPQGDDPPEAAEEAEPRRRGAVGAPAGS</sequence>
<feature type="transmembrane region" description="Helical" evidence="5">
    <location>
        <begin position="159"/>
        <end position="177"/>
    </location>
</feature>
<evidence type="ECO:0000313" key="7">
    <source>
        <dbReference type="EMBL" id="BCM87560.1"/>
    </source>
</evidence>
<dbReference type="SUPFAM" id="SSF103473">
    <property type="entry name" value="MFS general substrate transporter"/>
    <property type="match status" value="1"/>
</dbReference>
<evidence type="ECO:0000256" key="3">
    <source>
        <dbReference type="ARBA" id="ARBA00023136"/>
    </source>
</evidence>
<feature type="transmembrane region" description="Helical" evidence="5">
    <location>
        <begin position="369"/>
        <end position="388"/>
    </location>
</feature>
<feature type="transmembrane region" description="Helical" evidence="5">
    <location>
        <begin position="280"/>
        <end position="298"/>
    </location>
</feature>